<feature type="domain" description="Ig-like" evidence="15">
    <location>
        <begin position="185"/>
        <end position="350"/>
    </location>
</feature>
<dbReference type="GO" id="GO:0002682">
    <property type="term" value="P:regulation of immune system process"/>
    <property type="evidence" value="ECO:0007669"/>
    <property type="project" value="UniProtKB-ARBA"/>
</dbReference>
<evidence type="ECO:0000256" key="12">
    <source>
        <dbReference type="ARBA" id="ARBA00023319"/>
    </source>
</evidence>
<dbReference type="InterPro" id="IPR007110">
    <property type="entry name" value="Ig-like_dom"/>
</dbReference>
<evidence type="ECO:0000256" key="10">
    <source>
        <dbReference type="ARBA" id="ARBA00023170"/>
    </source>
</evidence>
<keyword evidence="3" id="KW-0390">IgG-binding protein</keyword>
<evidence type="ECO:0000313" key="16">
    <source>
        <dbReference type="Ensembl" id="ENSSSCP00035046132.1"/>
    </source>
</evidence>
<proteinExistence type="predicted"/>
<evidence type="ECO:0000256" key="7">
    <source>
        <dbReference type="ARBA" id="ARBA00022989"/>
    </source>
</evidence>
<dbReference type="SMART" id="SM00408">
    <property type="entry name" value="IGc2"/>
    <property type="match status" value="2"/>
</dbReference>
<feature type="compositionally biased region" description="Basic and acidic residues" evidence="13">
    <location>
        <begin position="402"/>
        <end position="417"/>
    </location>
</feature>
<evidence type="ECO:0000256" key="13">
    <source>
        <dbReference type="SAM" id="MobiDB-lite"/>
    </source>
</evidence>
<dbReference type="InterPro" id="IPR003599">
    <property type="entry name" value="Ig_sub"/>
</dbReference>
<evidence type="ECO:0000256" key="9">
    <source>
        <dbReference type="ARBA" id="ARBA00023157"/>
    </source>
</evidence>
<evidence type="ECO:0000256" key="2">
    <source>
        <dbReference type="ARBA" id="ARBA00022475"/>
    </source>
</evidence>
<sequence length="453" mass="50695">MTIGQKRNMTSDSQPGISTRCPHLSSSNCGERLSTNVQIPQFTGEKLIPQKDVCIVHVCEREREEQRERRDREMERKKEPVRHPLVRCTCICNVSALPPLLFPSFLFCLRSRQAPWENLASWGPWVGYMSWRNCLQLHNSSGWVPLLMSPAGPQFPIIQHLGSTWALGDPFPHAASSLCPLAVLPKAEVKLQPAWINVLQEDSVTLTCQGDHDPGNTTTQWFHNGNFTWTENQPSFSFKARRASSGYYRCQTAYSSLSDPVHLDVISDWLLLQTPSLVFQEGEPIVLRCHSWRNKPLHKVVFFQNGKSKKFSYVESSLSIPHANHSHSGEYHCTGSIGKTSHSSQPVNITVQGSSLNNLLVTIVVAVVAWIVAMAIAAAIAAWFRLRRKRISALPGTPKHREKGDTLPEEPANHTDAEEAAKIEAEDTITYSLLLHPEAAEGEAEASDYQNHI</sequence>
<keyword evidence="4 14" id="KW-0812">Transmembrane</keyword>
<keyword evidence="7 14" id="KW-1133">Transmembrane helix</keyword>
<keyword evidence="2" id="KW-1003">Cell membrane</keyword>
<dbReference type="PROSITE" id="PS50835">
    <property type="entry name" value="IG_LIKE"/>
    <property type="match status" value="1"/>
</dbReference>
<dbReference type="PANTHER" id="PTHR11481:SF97">
    <property type="entry name" value="LOW AFFINITY IMMUNOGLOBULIN GAMMA FC REGION RECEPTOR II-B-RELATED"/>
    <property type="match status" value="1"/>
</dbReference>
<dbReference type="SMART" id="SM00409">
    <property type="entry name" value="IG"/>
    <property type="match status" value="2"/>
</dbReference>
<dbReference type="GO" id="GO:0005886">
    <property type="term" value="C:plasma membrane"/>
    <property type="evidence" value="ECO:0007669"/>
    <property type="project" value="UniProtKB-SubCell"/>
</dbReference>
<dbReference type="Ensembl" id="ENSSSCT00035106950.1">
    <property type="protein sequence ID" value="ENSSSCP00035046132.1"/>
    <property type="gene ID" value="ENSSSCG00035078371.1"/>
</dbReference>
<keyword evidence="10" id="KW-0675">Receptor</keyword>
<feature type="region of interest" description="Disordered" evidence="13">
    <location>
        <begin position="1"/>
        <end position="24"/>
    </location>
</feature>
<evidence type="ECO:0000256" key="5">
    <source>
        <dbReference type="ARBA" id="ARBA00022729"/>
    </source>
</evidence>
<dbReference type="AlphaFoldDB" id="A0A8D1BH85"/>
<protein>
    <submittedName>
        <fullName evidence="16">Fc gamma receptor IIb</fullName>
    </submittedName>
</protein>
<evidence type="ECO:0000256" key="6">
    <source>
        <dbReference type="ARBA" id="ARBA00022737"/>
    </source>
</evidence>
<dbReference type="Gene3D" id="2.60.40.10">
    <property type="entry name" value="Immunoglobulins"/>
    <property type="match status" value="2"/>
</dbReference>
<reference evidence="16" key="1">
    <citation type="submission" date="2025-08" db="UniProtKB">
        <authorList>
            <consortium name="Ensembl"/>
        </authorList>
    </citation>
    <scope>IDENTIFICATION</scope>
</reference>
<evidence type="ECO:0000256" key="3">
    <source>
        <dbReference type="ARBA" id="ARBA00022652"/>
    </source>
</evidence>
<dbReference type="FunFam" id="2.60.40.10:FF:000217">
    <property type="entry name" value="High affinity immunoglobulin gamma Fc receptor I"/>
    <property type="match status" value="1"/>
</dbReference>
<keyword evidence="11" id="KW-0325">Glycoprotein</keyword>
<evidence type="ECO:0000259" key="15">
    <source>
        <dbReference type="PROSITE" id="PS50835"/>
    </source>
</evidence>
<keyword evidence="9" id="KW-1015">Disulfide bond</keyword>
<feature type="compositionally biased region" description="Polar residues" evidence="13">
    <location>
        <begin position="1"/>
        <end position="17"/>
    </location>
</feature>
<keyword evidence="6" id="KW-0677">Repeat</keyword>
<dbReference type="InterPro" id="IPR050488">
    <property type="entry name" value="Ig_Fc_receptor"/>
</dbReference>
<name>A0A8D1BH85_PIG</name>
<dbReference type="FunFam" id="2.60.40.10:FF:000356">
    <property type="entry name" value="Low affinity immunoglobulin gamma Fc region receptor III-A"/>
    <property type="match status" value="1"/>
</dbReference>
<feature type="region of interest" description="Disordered" evidence="13">
    <location>
        <begin position="395"/>
        <end position="417"/>
    </location>
</feature>
<evidence type="ECO:0000256" key="1">
    <source>
        <dbReference type="ARBA" id="ARBA00004251"/>
    </source>
</evidence>
<gene>
    <name evidence="16" type="primary">FCGR2B</name>
</gene>
<evidence type="ECO:0000256" key="14">
    <source>
        <dbReference type="SAM" id="Phobius"/>
    </source>
</evidence>
<comment type="subcellular location">
    <subcellularLocation>
        <location evidence="1">Cell membrane</location>
        <topology evidence="1">Single-pass type I membrane protein</topology>
    </subcellularLocation>
</comment>
<evidence type="ECO:0000256" key="11">
    <source>
        <dbReference type="ARBA" id="ARBA00023180"/>
    </source>
</evidence>
<keyword evidence="12" id="KW-0393">Immunoglobulin domain</keyword>
<dbReference type="CDD" id="cd05753">
    <property type="entry name" value="Ig2_FcgammaR_like"/>
    <property type="match status" value="1"/>
</dbReference>
<evidence type="ECO:0000256" key="8">
    <source>
        <dbReference type="ARBA" id="ARBA00023136"/>
    </source>
</evidence>
<dbReference type="GO" id="GO:0019864">
    <property type="term" value="F:IgG binding"/>
    <property type="evidence" value="ECO:0007669"/>
    <property type="project" value="UniProtKB-KW"/>
</dbReference>
<organism evidence="16 17">
    <name type="scientific">Sus scrofa</name>
    <name type="common">Pig</name>
    <dbReference type="NCBI Taxonomy" id="9823"/>
    <lineage>
        <taxon>Eukaryota</taxon>
        <taxon>Metazoa</taxon>
        <taxon>Chordata</taxon>
        <taxon>Craniata</taxon>
        <taxon>Vertebrata</taxon>
        <taxon>Euteleostomi</taxon>
        <taxon>Mammalia</taxon>
        <taxon>Eutheria</taxon>
        <taxon>Laurasiatheria</taxon>
        <taxon>Artiodactyla</taxon>
        <taxon>Suina</taxon>
        <taxon>Suidae</taxon>
        <taxon>Sus</taxon>
    </lineage>
</organism>
<dbReference type="SUPFAM" id="SSF48726">
    <property type="entry name" value="Immunoglobulin"/>
    <property type="match status" value="2"/>
</dbReference>
<evidence type="ECO:0000256" key="4">
    <source>
        <dbReference type="ARBA" id="ARBA00022692"/>
    </source>
</evidence>
<keyword evidence="5" id="KW-0732">Signal</keyword>
<dbReference type="Proteomes" id="UP000694720">
    <property type="component" value="Unplaced"/>
</dbReference>
<dbReference type="InterPro" id="IPR013783">
    <property type="entry name" value="Ig-like_fold"/>
</dbReference>
<keyword evidence="8 14" id="KW-0472">Membrane</keyword>
<dbReference type="Pfam" id="PF13895">
    <property type="entry name" value="Ig_2"/>
    <property type="match status" value="2"/>
</dbReference>
<accession>A0A8D1BH85</accession>
<dbReference type="InterPro" id="IPR036179">
    <property type="entry name" value="Ig-like_dom_sf"/>
</dbReference>
<evidence type="ECO:0000313" key="17">
    <source>
        <dbReference type="Proteomes" id="UP000694720"/>
    </source>
</evidence>
<feature type="transmembrane region" description="Helical" evidence="14">
    <location>
        <begin position="359"/>
        <end position="384"/>
    </location>
</feature>
<dbReference type="PANTHER" id="PTHR11481">
    <property type="entry name" value="IMMUNOGLOBULIN FC RECEPTOR"/>
    <property type="match status" value="1"/>
</dbReference>
<dbReference type="InterPro" id="IPR003598">
    <property type="entry name" value="Ig_sub2"/>
</dbReference>